<dbReference type="NCBIfam" id="TIGR00790">
    <property type="entry name" value="fnt"/>
    <property type="match status" value="1"/>
</dbReference>
<feature type="transmembrane region" description="Helical" evidence="8">
    <location>
        <begin position="28"/>
        <end position="48"/>
    </location>
</feature>
<evidence type="ECO:0000313" key="11">
    <source>
        <dbReference type="Proteomes" id="UP001238540"/>
    </source>
</evidence>
<dbReference type="InterPro" id="IPR000292">
    <property type="entry name" value="For/NO2_transpt"/>
</dbReference>
<comment type="similarity">
    <text evidence="5">Belongs to the FNT transporter (TC 1.A.16) family.</text>
</comment>
<dbReference type="PANTHER" id="PTHR30520:SF6">
    <property type="entry name" value="FORMATE_NITRATE FAMILY TRANSPORTER (EUROFUNG)"/>
    <property type="match status" value="1"/>
</dbReference>
<evidence type="ECO:0000256" key="2">
    <source>
        <dbReference type="ARBA" id="ARBA00022692"/>
    </source>
</evidence>
<keyword evidence="3 8" id="KW-1133">Transmembrane helix</keyword>
<evidence type="ECO:0000256" key="7">
    <source>
        <dbReference type="PROSITE-ProRule" id="PRU00703"/>
    </source>
</evidence>
<dbReference type="PROSITE" id="PS01005">
    <property type="entry name" value="FORMATE_NITRITE_TP_1"/>
    <property type="match status" value="1"/>
</dbReference>
<dbReference type="InterPro" id="IPR023271">
    <property type="entry name" value="Aquaporin-like"/>
</dbReference>
<dbReference type="SUPFAM" id="SSF54631">
    <property type="entry name" value="CBS-domain pair"/>
    <property type="match status" value="2"/>
</dbReference>
<keyword evidence="11" id="KW-1185">Reference proteome</keyword>
<evidence type="ECO:0000256" key="3">
    <source>
        <dbReference type="ARBA" id="ARBA00022989"/>
    </source>
</evidence>
<dbReference type="Proteomes" id="UP001238540">
    <property type="component" value="Unassembled WGS sequence"/>
</dbReference>
<evidence type="ECO:0000256" key="6">
    <source>
        <dbReference type="NCBIfam" id="TIGR04060"/>
    </source>
</evidence>
<keyword evidence="2 8" id="KW-0812">Transmembrane</keyword>
<name>A0ABT8BZT9_9VIBR</name>
<feature type="transmembrane region" description="Helical" evidence="8">
    <location>
        <begin position="68"/>
        <end position="96"/>
    </location>
</feature>
<dbReference type="InterPro" id="IPR000644">
    <property type="entry name" value="CBS_dom"/>
</dbReference>
<dbReference type="EMBL" id="JAUFQC010000027">
    <property type="protein sequence ID" value="MDN3611603.1"/>
    <property type="molecule type" value="Genomic_DNA"/>
</dbReference>
<reference evidence="11" key="1">
    <citation type="journal article" date="2019" name="Int. J. Syst. Evol. Microbiol.">
        <title>The Global Catalogue of Microorganisms (GCM) 10K type strain sequencing project: providing services to taxonomists for standard genome sequencing and annotation.</title>
        <authorList>
            <consortium name="The Broad Institute Genomics Platform"/>
            <consortium name="The Broad Institute Genome Sequencing Center for Infectious Disease"/>
            <person name="Wu L."/>
            <person name="Ma J."/>
        </authorList>
    </citation>
    <scope>NUCLEOTIDE SEQUENCE [LARGE SCALE GENOMIC DNA]</scope>
    <source>
        <strain evidence="11">CECT 7398</strain>
    </source>
</reference>
<dbReference type="InterPro" id="IPR046342">
    <property type="entry name" value="CBS_dom_sf"/>
</dbReference>
<evidence type="ECO:0000256" key="8">
    <source>
        <dbReference type="SAM" id="Phobius"/>
    </source>
</evidence>
<dbReference type="RefSeq" id="WP_170882660.1">
    <property type="nucleotide sequence ID" value="NZ_JABEYA020000005.1"/>
</dbReference>
<dbReference type="Pfam" id="PF01226">
    <property type="entry name" value="Form_Nir_trans"/>
    <property type="match status" value="1"/>
</dbReference>
<comment type="caution">
    <text evidence="10">The sequence shown here is derived from an EMBL/GenBank/DDBJ whole genome shotgun (WGS) entry which is preliminary data.</text>
</comment>
<organism evidence="10 11">
    <name type="scientific">Vibrio ostreicida</name>
    <dbReference type="NCBI Taxonomy" id="526588"/>
    <lineage>
        <taxon>Bacteria</taxon>
        <taxon>Pseudomonadati</taxon>
        <taxon>Pseudomonadota</taxon>
        <taxon>Gammaproteobacteria</taxon>
        <taxon>Vibrionales</taxon>
        <taxon>Vibrionaceae</taxon>
        <taxon>Vibrio</taxon>
    </lineage>
</organism>
<evidence type="ECO:0000259" key="9">
    <source>
        <dbReference type="PROSITE" id="PS51371"/>
    </source>
</evidence>
<dbReference type="Gene3D" id="3.10.580.10">
    <property type="entry name" value="CBS-domain"/>
    <property type="match status" value="1"/>
</dbReference>
<evidence type="ECO:0000313" key="10">
    <source>
        <dbReference type="EMBL" id="MDN3611603.1"/>
    </source>
</evidence>
<keyword evidence="4 8" id="KW-0472">Membrane</keyword>
<dbReference type="InterPro" id="IPR024002">
    <property type="entry name" value="For/NO2_transpt_CS"/>
</dbReference>
<keyword evidence="7" id="KW-0129">CBS domain</keyword>
<feature type="transmembrane region" description="Helical" evidence="8">
    <location>
        <begin position="245"/>
        <end position="272"/>
    </location>
</feature>
<evidence type="ECO:0000256" key="1">
    <source>
        <dbReference type="ARBA" id="ARBA00004141"/>
    </source>
</evidence>
<dbReference type="Pfam" id="PF00571">
    <property type="entry name" value="CBS"/>
    <property type="match status" value="3"/>
</dbReference>
<dbReference type="PANTHER" id="PTHR30520">
    <property type="entry name" value="FORMATE TRANSPORTER-RELATED"/>
    <property type="match status" value="1"/>
</dbReference>
<feature type="transmembrane region" description="Helical" evidence="8">
    <location>
        <begin position="117"/>
        <end position="135"/>
    </location>
</feature>
<comment type="subcellular location">
    <subcellularLocation>
        <location evidence="1">Membrane</location>
        <topology evidence="1">Multi-pass membrane protein</topology>
    </subcellularLocation>
</comment>
<evidence type="ECO:0000256" key="5">
    <source>
        <dbReference type="ARBA" id="ARBA00049660"/>
    </source>
</evidence>
<feature type="domain" description="CBS" evidence="9">
    <location>
        <begin position="377"/>
        <end position="465"/>
    </location>
</feature>
<sequence length="470" mass="51487">MTSSFSPAEMMVEAEKYALAKTTKSTRVTVVLAMMAGVFIGLAFVFYITVTTGNGSMNWGLTRLAGGLVFSIGLILIVICGGELFTSSVLSSIAWANKQITLSNMLSVWGKVYIGNYLGAMALVILVMGASLYQMDNGQWGLNALKIAQYKLQHSFTEAFALGILCNLLVCLAIWMTFSTPDVLTKALMTMLPVALFVSSGFEHCVANMFMIPLGIIIQHFAPQSFWDAIATSPLQFSDVTFERFLIANLIPVTLGNIVGGAGLVGFVNWCLYRRPIKAAISINLASSHCDKAMTEEIDMTETMMVSDIMTLNPITLTCEMPIPNAMDILIDNLLISAPVCDAQGQLMGFFSVHDVMVDLWCDDYVPNPNRRVLDVMSRDIITISPTDSLMEVVEFMCIDKEQLYPVARSGIATTLSTLTLEERAKSIRVSKPHVLPVVDKGQLVGVLTRQHVLQGLRRRYVEKVLAVSA</sequence>
<gene>
    <name evidence="10" type="primary">focA</name>
    <name evidence="10" type="ORF">QWZ16_18555</name>
</gene>
<dbReference type="PROSITE" id="PS51371">
    <property type="entry name" value="CBS"/>
    <property type="match status" value="2"/>
</dbReference>
<dbReference type="SMART" id="SM00116">
    <property type="entry name" value="CBS"/>
    <property type="match status" value="2"/>
</dbReference>
<feature type="transmembrane region" description="Helical" evidence="8">
    <location>
        <begin position="190"/>
        <end position="218"/>
    </location>
</feature>
<dbReference type="NCBIfam" id="TIGR04060">
    <property type="entry name" value="formate_focA"/>
    <property type="match status" value="1"/>
</dbReference>
<dbReference type="Gene3D" id="1.20.1080.10">
    <property type="entry name" value="Glycerol uptake facilitator protein"/>
    <property type="match status" value="1"/>
</dbReference>
<evidence type="ECO:0000256" key="4">
    <source>
        <dbReference type="ARBA" id="ARBA00023136"/>
    </source>
</evidence>
<dbReference type="InterPro" id="IPR023999">
    <property type="entry name" value="Formate_transptr_FocA"/>
</dbReference>
<accession>A0ABT8BZT9</accession>
<feature type="domain" description="CBS" evidence="9">
    <location>
        <begin position="310"/>
        <end position="368"/>
    </location>
</feature>
<protein>
    <recommendedName>
        <fullName evidence="6">Formate transporter FocA</fullName>
    </recommendedName>
</protein>
<feature type="transmembrane region" description="Helical" evidence="8">
    <location>
        <begin position="159"/>
        <end position="178"/>
    </location>
</feature>
<proteinExistence type="inferred from homology"/>
<dbReference type="PROSITE" id="PS01006">
    <property type="entry name" value="FORMATE_NITRITE_TP_2"/>
    <property type="match status" value="1"/>
</dbReference>